<dbReference type="GO" id="GO:0005539">
    <property type="term" value="F:glycosaminoglycan binding"/>
    <property type="evidence" value="ECO:0007669"/>
    <property type="project" value="TreeGrafter"/>
</dbReference>
<organism evidence="5 6">
    <name type="scientific">Diploptera punctata</name>
    <name type="common">Pacific beetle cockroach</name>
    <dbReference type="NCBI Taxonomy" id="6984"/>
    <lineage>
        <taxon>Eukaryota</taxon>
        <taxon>Metazoa</taxon>
        <taxon>Ecdysozoa</taxon>
        <taxon>Arthropoda</taxon>
        <taxon>Hexapoda</taxon>
        <taxon>Insecta</taxon>
        <taxon>Pterygota</taxon>
        <taxon>Neoptera</taxon>
        <taxon>Polyneoptera</taxon>
        <taxon>Dictyoptera</taxon>
        <taxon>Blattodea</taxon>
        <taxon>Blaberoidea</taxon>
        <taxon>Blaberidae</taxon>
        <taxon>Diplopterinae</taxon>
        <taxon>Diploptera</taxon>
    </lineage>
</organism>
<reference evidence="5" key="2">
    <citation type="submission" date="2023-05" db="EMBL/GenBank/DDBJ databases">
        <authorList>
            <person name="Fouks B."/>
        </authorList>
    </citation>
    <scope>NUCLEOTIDE SEQUENCE</scope>
    <source>
        <strain evidence="5">Stay&amp;Tobe</strain>
        <tissue evidence="5">Testes</tissue>
    </source>
</reference>
<dbReference type="Pfam" id="PF00884">
    <property type="entry name" value="Sulfatase"/>
    <property type="match status" value="1"/>
</dbReference>
<comment type="similarity">
    <text evidence="2">Belongs to the sulfatase family.</text>
</comment>
<dbReference type="GO" id="GO:0008449">
    <property type="term" value="F:N-acetylglucosamine-6-sulfatase activity"/>
    <property type="evidence" value="ECO:0007669"/>
    <property type="project" value="TreeGrafter"/>
</dbReference>
<comment type="cofactor">
    <cofactor evidence="1">
        <name>Ca(2+)</name>
        <dbReference type="ChEBI" id="CHEBI:29108"/>
    </cofactor>
</comment>
<comment type="caution">
    <text evidence="5">The sequence shown here is derived from an EMBL/GenBank/DDBJ whole genome shotgun (WGS) entry which is preliminary data.</text>
</comment>
<evidence type="ECO:0008006" key="7">
    <source>
        <dbReference type="Google" id="ProtNLM"/>
    </source>
</evidence>
<feature type="domain" description="Sulfatase N-terminal" evidence="3">
    <location>
        <begin position="20"/>
        <end position="78"/>
    </location>
</feature>
<dbReference type="PANTHER" id="PTHR43108">
    <property type="entry name" value="N-ACETYLGLUCOSAMINE-6-SULFATASE FAMILY MEMBER"/>
    <property type="match status" value="1"/>
</dbReference>
<gene>
    <name evidence="5" type="ORF">L9F63_000457</name>
</gene>
<dbReference type="AlphaFoldDB" id="A0AAD8ALN6"/>
<name>A0AAD8ALN6_DIPPU</name>
<dbReference type="InterPro" id="IPR032506">
    <property type="entry name" value="SGSH_C"/>
</dbReference>
<evidence type="ECO:0000259" key="3">
    <source>
        <dbReference type="Pfam" id="PF00884"/>
    </source>
</evidence>
<dbReference type="SUPFAM" id="SSF53649">
    <property type="entry name" value="Alkaline phosphatase-like"/>
    <property type="match status" value="1"/>
</dbReference>
<reference evidence="5" key="1">
    <citation type="journal article" date="2023" name="IScience">
        <title>Live-bearing cockroach genome reveals convergent evolutionary mechanisms linked to viviparity in insects and beyond.</title>
        <authorList>
            <person name="Fouks B."/>
            <person name="Harrison M.C."/>
            <person name="Mikhailova A.A."/>
            <person name="Marchal E."/>
            <person name="English S."/>
            <person name="Carruthers M."/>
            <person name="Jennings E.C."/>
            <person name="Chiamaka E.L."/>
            <person name="Frigard R.A."/>
            <person name="Pippel M."/>
            <person name="Attardo G.M."/>
            <person name="Benoit J.B."/>
            <person name="Bornberg-Bauer E."/>
            <person name="Tobe S.S."/>
        </authorList>
    </citation>
    <scope>NUCLEOTIDE SEQUENCE</scope>
    <source>
        <strain evidence="5">Stay&amp;Tobe</strain>
    </source>
</reference>
<dbReference type="Gene3D" id="3.40.720.10">
    <property type="entry name" value="Alkaline Phosphatase, subunit A"/>
    <property type="match status" value="1"/>
</dbReference>
<protein>
    <recommendedName>
        <fullName evidence="7">Sulfatase N-terminal domain-containing protein</fullName>
    </recommendedName>
</protein>
<dbReference type="Proteomes" id="UP001233999">
    <property type="component" value="Unassembled WGS sequence"/>
</dbReference>
<evidence type="ECO:0000256" key="1">
    <source>
        <dbReference type="ARBA" id="ARBA00001913"/>
    </source>
</evidence>
<dbReference type="PANTHER" id="PTHR43108:SF16">
    <property type="entry name" value="EXTRACELLULAR SULFATASE SULF-1 HOMOLOG"/>
    <property type="match status" value="1"/>
</dbReference>
<dbReference type="InterPro" id="IPR017850">
    <property type="entry name" value="Alkaline_phosphatase_core_sf"/>
</dbReference>
<sequence length="278" mass="31069">TPTYDYAPNPDKQWILQVTPRMQPIHRQFTDLLMTKRLQTLQSVDDAVEKIYQELKALGELDNTYIIYTSDHGYHLGQGPDIEPGTIIDDIVLNLDLAPTFLDIAGVETPAHMDGRSFLKLLHRKRKKFKWPDTFLIESSGRRETPESIEAKLNLLKPQHQAKLSKIARGGDINGSITPGPTAGSLTTQYPEYVTDEAGVFNTSNALQISENEPSLEDISGLSRPDLQLDNRVLPVVPSGGVINKLERIALECQNPDLKAPCKPGQKWQCVFGRKQMA</sequence>
<accession>A0AAD8ALN6</accession>
<feature type="non-terminal residue" evidence="5">
    <location>
        <position position="1"/>
    </location>
</feature>
<feature type="domain" description="N-sulphoglucosamine sulphohydrolase C-terminal" evidence="4">
    <location>
        <begin position="81"/>
        <end position="131"/>
    </location>
</feature>
<evidence type="ECO:0000259" key="4">
    <source>
        <dbReference type="Pfam" id="PF16347"/>
    </source>
</evidence>
<evidence type="ECO:0000313" key="5">
    <source>
        <dbReference type="EMBL" id="KAJ9601383.1"/>
    </source>
</evidence>
<evidence type="ECO:0000313" key="6">
    <source>
        <dbReference type="Proteomes" id="UP001233999"/>
    </source>
</evidence>
<dbReference type="InterPro" id="IPR000917">
    <property type="entry name" value="Sulfatase_N"/>
</dbReference>
<keyword evidence="6" id="KW-1185">Reference proteome</keyword>
<dbReference type="EMBL" id="JASPKZ010000019">
    <property type="protein sequence ID" value="KAJ9601383.1"/>
    <property type="molecule type" value="Genomic_DNA"/>
</dbReference>
<proteinExistence type="inferred from homology"/>
<feature type="non-terminal residue" evidence="5">
    <location>
        <position position="278"/>
    </location>
</feature>
<dbReference type="Pfam" id="PF16347">
    <property type="entry name" value="SGSH_C"/>
    <property type="match status" value="1"/>
</dbReference>
<evidence type="ECO:0000256" key="2">
    <source>
        <dbReference type="ARBA" id="ARBA00008779"/>
    </source>
</evidence>